<evidence type="ECO:0000256" key="1">
    <source>
        <dbReference type="SAM" id="SignalP"/>
    </source>
</evidence>
<protein>
    <submittedName>
        <fullName evidence="2">Uncharacterized protein</fullName>
    </submittedName>
</protein>
<accession>A0A1H0M2V8</accession>
<feature type="chain" id="PRO_5039090349" evidence="1">
    <location>
        <begin position="25"/>
        <end position="168"/>
    </location>
</feature>
<evidence type="ECO:0000313" key="2">
    <source>
        <dbReference type="EMBL" id="SDO74779.1"/>
    </source>
</evidence>
<organism evidence="2 3">
    <name type="scientific">Microbacterium testaceum (strain StLB037)</name>
    <dbReference type="NCBI Taxonomy" id="979556"/>
    <lineage>
        <taxon>Bacteria</taxon>
        <taxon>Bacillati</taxon>
        <taxon>Actinomycetota</taxon>
        <taxon>Actinomycetes</taxon>
        <taxon>Micrococcales</taxon>
        <taxon>Microbacteriaceae</taxon>
        <taxon>Microbacterium</taxon>
    </lineage>
</organism>
<reference evidence="2 3" key="1">
    <citation type="submission" date="2016-10" db="EMBL/GenBank/DDBJ databases">
        <authorList>
            <person name="de Groot N.N."/>
        </authorList>
    </citation>
    <scope>NUCLEOTIDE SEQUENCE [LARGE SCALE GENOMIC DNA]</scope>
    <source>
        <strain evidence="2 3">StLB037</strain>
    </source>
</reference>
<dbReference type="Proteomes" id="UP000186456">
    <property type="component" value="Unassembled WGS sequence"/>
</dbReference>
<gene>
    <name evidence="2" type="ORF">SAMN04487788_0696</name>
</gene>
<sequence length="168" mass="17898">MRRGLSPLILTLVLIGALSGCATAGSGAAVDETLDVYGAKAVAQSMENELASYVPTSSVASTEQLDKGILLSCGADGIYQWTGHNYLTLSGPVDDRELVDEIAQAFARRPSFAARLEMTPDGAPRARVVGPAGSSYSLTTSVDRSRIEIFSFSPCFRLPDDMSRRADY</sequence>
<dbReference type="AlphaFoldDB" id="A0A1H0M2V8"/>
<keyword evidence="1" id="KW-0732">Signal</keyword>
<dbReference type="PROSITE" id="PS51257">
    <property type="entry name" value="PROKAR_LIPOPROTEIN"/>
    <property type="match status" value="1"/>
</dbReference>
<feature type="signal peptide" evidence="1">
    <location>
        <begin position="1"/>
        <end position="24"/>
    </location>
</feature>
<name>A0A1H0M2V8_MICTS</name>
<proteinExistence type="predicted"/>
<evidence type="ECO:0000313" key="3">
    <source>
        <dbReference type="Proteomes" id="UP000186456"/>
    </source>
</evidence>
<dbReference type="EMBL" id="FNJN01000002">
    <property type="protein sequence ID" value="SDO74779.1"/>
    <property type="molecule type" value="Genomic_DNA"/>
</dbReference>